<dbReference type="Gene3D" id="1.20.1730.10">
    <property type="entry name" value="Sodium/glucose cotransporter"/>
    <property type="match status" value="1"/>
</dbReference>
<evidence type="ECO:0000256" key="12">
    <source>
        <dbReference type="SAM" id="Phobius"/>
    </source>
</evidence>
<feature type="transmembrane region" description="Helical" evidence="12">
    <location>
        <begin position="305"/>
        <end position="335"/>
    </location>
</feature>
<dbReference type="InterPro" id="IPR001734">
    <property type="entry name" value="Na/solute_symporter"/>
</dbReference>
<comment type="similarity">
    <text evidence="2 11">Belongs to the sodium:solute symporter (SSF) (TC 2.A.21) family.</text>
</comment>
<name>A0A399JFA2_9MICC</name>
<dbReference type="GO" id="GO:0005886">
    <property type="term" value="C:plasma membrane"/>
    <property type="evidence" value="ECO:0007669"/>
    <property type="project" value="UniProtKB-SubCell"/>
</dbReference>
<dbReference type="InterPro" id="IPR018212">
    <property type="entry name" value="Na/solute_symporter_CS"/>
</dbReference>
<comment type="subcellular location">
    <subcellularLocation>
        <location evidence="1">Cell membrane</location>
        <topology evidence="1">Multi-pass membrane protein</topology>
    </subcellularLocation>
</comment>
<dbReference type="Proteomes" id="UP000265419">
    <property type="component" value="Unassembled WGS sequence"/>
</dbReference>
<keyword evidence="3" id="KW-0813">Transport</keyword>
<dbReference type="GO" id="GO:0015293">
    <property type="term" value="F:symporter activity"/>
    <property type="evidence" value="ECO:0007669"/>
    <property type="project" value="UniProtKB-KW"/>
</dbReference>
<feature type="transmembrane region" description="Helical" evidence="12">
    <location>
        <begin position="259"/>
        <end position="285"/>
    </location>
</feature>
<dbReference type="EMBL" id="QQXK01000033">
    <property type="protein sequence ID" value="RII41216.1"/>
    <property type="molecule type" value="Genomic_DNA"/>
</dbReference>
<feature type="transmembrane region" description="Helical" evidence="12">
    <location>
        <begin position="403"/>
        <end position="425"/>
    </location>
</feature>
<dbReference type="AlphaFoldDB" id="A0A399JFA2"/>
<evidence type="ECO:0000313" key="13">
    <source>
        <dbReference type="EMBL" id="RII41216.1"/>
    </source>
</evidence>
<feature type="transmembrane region" description="Helical" evidence="12">
    <location>
        <begin position="371"/>
        <end position="396"/>
    </location>
</feature>
<feature type="transmembrane region" description="Helical" evidence="12">
    <location>
        <begin position="117"/>
        <end position="133"/>
    </location>
</feature>
<feature type="transmembrane region" description="Helical" evidence="12">
    <location>
        <begin position="153"/>
        <end position="171"/>
    </location>
</feature>
<dbReference type="PANTHER" id="PTHR48086:SF6">
    <property type="entry name" value="CATION_ACETATE SYMPORTER ACTP"/>
    <property type="match status" value="1"/>
</dbReference>
<evidence type="ECO:0000256" key="3">
    <source>
        <dbReference type="ARBA" id="ARBA00022448"/>
    </source>
</evidence>
<dbReference type="RefSeq" id="WP_119425711.1">
    <property type="nucleotide sequence ID" value="NZ_QQXK01000033.1"/>
</dbReference>
<feature type="transmembrane region" description="Helical" evidence="12">
    <location>
        <begin position="75"/>
        <end position="96"/>
    </location>
</feature>
<dbReference type="InterPro" id="IPR050277">
    <property type="entry name" value="Sodium:Solute_Symporter"/>
</dbReference>
<keyword evidence="14" id="KW-1185">Reference proteome</keyword>
<accession>A0A399JFA2</accession>
<feature type="transmembrane region" description="Helical" evidence="12">
    <location>
        <begin position="183"/>
        <end position="202"/>
    </location>
</feature>
<gene>
    <name evidence="13" type="ORF">DWB68_13870</name>
</gene>
<keyword evidence="5 12" id="KW-0812">Transmembrane</keyword>
<keyword evidence="7 12" id="KW-1133">Transmembrane helix</keyword>
<keyword evidence="10 12" id="KW-0472">Membrane</keyword>
<keyword evidence="9" id="KW-0406">Ion transport</keyword>
<evidence type="ECO:0000256" key="1">
    <source>
        <dbReference type="ARBA" id="ARBA00004651"/>
    </source>
</evidence>
<evidence type="ECO:0000256" key="5">
    <source>
        <dbReference type="ARBA" id="ARBA00022692"/>
    </source>
</evidence>
<evidence type="ECO:0000256" key="10">
    <source>
        <dbReference type="ARBA" id="ARBA00023136"/>
    </source>
</evidence>
<keyword evidence="6" id="KW-0769">Symport</keyword>
<keyword evidence="4" id="KW-1003">Cell membrane</keyword>
<dbReference type="PROSITE" id="PS50283">
    <property type="entry name" value="NA_SOLUT_SYMP_3"/>
    <property type="match status" value="1"/>
</dbReference>
<protein>
    <submittedName>
        <fullName evidence="13">Cation acetate symporter</fullName>
    </submittedName>
</protein>
<evidence type="ECO:0000256" key="4">
    <source>
        <dbReference type="ARBA" id="ARBA00022475"/>
    </source>
</evidence>
<dbReference type="GO" id="GO:0015123">
    <property type="term" value="F:acetate transmembrane transporter activity"/>
    <property type="evidence" value="ECO:0007669"/>
    <property type="project" value="TreeGrafter"/>
</dbReference>
<dbReference type="CDD" id="cd11480">
    <property type="entry name" value="SLC5sbd_u4"/>
    <property type="match status" value="1"/>
</dbReference>
<feature type="transmembrane region" description="Helical" evidence="12">
    <location>
        <begin position="347"/>
        <end position="365"/>
    </location>
</feature>
<feature type="transmembrane region" description="Helical" evidence="12">
    <location>
        <begin position="6"/>
        <end position="24"/>
    </location>
</feature>
<feature type="transmembrane region" description="Helical" evidence="12">
    <location>
        <begin position="431"/>
        <end position="454"/>
    </location>
</feature>
<organism evidence="13 14">
    <name type="scientific">Galactobacter valiniphilus</name>
    <dbReference type="NCBI Taxonomy" id="2676122"/>
    <lineage>
        <taxon>Bacteria</taxon>
        <taxon>Bacillati</taxon>
        <taxon>Actinomycetota</taxon>
        <taxon>Actinomycetes</taxon>
        <taxon>Micrococcales</taxon>
        <taxon>Micrococcaceae</taxon>
        <taxon>Galactobacter</taxon>
    </lineage>
</organism>
<evidence type="ECO:0000256" key="2">
    <source>
        <dbReference type="ARBA" id="ARBA00006434"/>
    </source>
</evidence>
<dbReference type="PANTHER" id="PTHR48086">
    <property type="entry name" value="SODIUM/PROLINE SYMPORTER-RELATED"/>
    <property type="match status" value="1"/>
</dbReference>
<evidence type="ECO:0000256" key="7">
    <source>
        <dbReference type="ARBA" id="ARBA00022989"/>
    </source>
</evidence>
<feature type="transmembrane region" description="Helical" evidence="12">
    <location>
        <begin position="44"/>
        <end position="69"/>
    </location>
</feature>
<dbReference type="PROSITE" id="PS00457">
    <property type="entry name" value="NA_SOLUT_SYMP_2"/>
    <property type="match status" value="1"/>
</dbReference>
<evidence type="ECO:0000256" key="6">
    <source>
        <dbReference type="ARBA" id="ARBA00022847"/>
    </source>
</evidence>
<keyword evidence="8" id="KW-0915">Sodium</keyword>
<dbReference type="GO" id="GO:0006811">
    <property type="term" value="P:monoatomic ion transport"/>
    <property type="evidence" value="ECO:0007669"/>
    <property type="project" value="UniProtKB-KW"/>
</dbReference>
<sequence length="474" mass="47819">MNSLALAAAIGLVCAVTILVALRGGHRSRTTADVYVAARSVRPWFNASAIGGEYLSAASFLGVTGLIVLSGRDGLWYPVGYAAGFLMLLLFVAAPLRRSGAYALSDFALVRFRDERAAKALGYAVLGVGWLYMLPQMHGAALTVRTVTGAPGWVGPLIVTAVVIASVVPGGMRSITLVQAVQYWLKLAALAVPAAALIFGFATSRGPVAVELALPASTQPPLVTVSLLVALVFGTLGLPHVLVRFYTNPDGASARRTTVIVICLVCAFYLIPTALGFLAVASGAIGSTPDTTVLQLPTLLLDGPLSVALAALVAGGAFAAFISTSSGLCIALAGVIGRRFFGGTVDGFRRGALLAALVPGALALVTSSTALAGVIGSIFALTASTIAPVLLAGIWWRRCSGPGAVAGIVTGALVCGASLGAAALGVGTGTLWGGLLGQPALLSVPCAIAALVIASYRSPGPADADAILARLHTP</sequence>
<evidence type="ECO:0000256" key="9">
    <source>
        <dbReference type="ARBA" id="ARBA00023065"/>
    </source>
</evidence>
<dbReference type="Pfam" id="PF00474">
    <property type="entry name" value="SSF"/>
    <property type="match status" value="1"/>
</dbReference>
<dbReference type="InterPro" id="IPR038377">
    <property type="entry name" value="Na/Glc_symporter_sf"/>
</dbReference>
<feature type="transmembrane region" description="Helical" evidence="12">
    <location>
        <begin position="222"/>
        <end position="247"/>
    </location>
</feature>
<dbReference type="GO" id="GO:0006847">
    <property type="term" value="P:plasma membrane acetate transport"/>
    <property type="evidence" value="ECO:0007669"/>
    <property type="project" value="TreeGrafter"/>
</dbReference>
<comment type="caution">
    <text evidence="13">The sequence shown here is derived from an EMBL/GenBank/DDBJ whole genome shotgun (WGS) entry which is preliminary data.</text>
</comment>
<proteinExistence type="inferred from homology"/>
<reference evidence="13 14" key="1">
    <citation type="submission" date="2018-07" db="EMBL/GenBank/DDBJ databases">
        <title>Arthrobacter sp. nov., isolated from raw cow's milk with high bacterial count.</title>
        <authorList>
            <person name="Hahne J."/>
            <person name="Isele D."/>
            <person name="Lipski A."/>
        </authorList>
    </citation>
    <scope>NUCLEOTIDE SEQUENCE [LARGE SCALE GENOMIC DNA]</scope>
    <source>
        <strain evidence="13 14">JZ R-35</strain>
    </source>
</reference>
<evidence type="ECO:0000256" key="11">
    <source>
        <dbReference type="RuleBase" id="RU362091"/>
    </source>
</evidence>
<evidence type="ECO:0000313" key="14">
    <source>
        <dbReference type="Proteomes" id="UP000265419"/>
    </source>
</evidence>
<evidence type="ECO:0000256" key="8">
    <source>
        <dbReference type="ARBA" id="ARBA00023053"/>
    </source>
</evidence>